<reference evidence="4 5" key="1">
    <citation type="journal article" date="2014" name="Genome Announc.">
        <title>Draft Genome Sequence of Fervidicella metallireducens Strain AeBT, an Iron-Reducing Thermoanaerobe from the Great Artesian Basin.</title>
        <authorList>
            <person name="Patel B.K."/>
        </authorList>
    </citation>
    <scope>NUCLEOTIDE SEQUENCE [LARGE SCALE GENOMIC DNA]</scope>
    <source>
        <strain evidence="4 5">AeB</strain>
    </source>
</reference>
<feature type="domain" description="G5" evidence="3">
    <location>
        <begin position="149"/>
        <end position="229"/>
    </location>
</feature>
<dbReference type="STRING" id="1403537.Q428_14165"/>
<evidence type="ECO:0000256" key="2">
    <source>
        <dbReference type="SAM" id="Phobius"/>
    </source>
</evidence>
<dbReference type="PANTHER" id="PTHR39160">
    <property type="entry name" value="CELL WALL-BINDING PROTEIN YOCH"/>
    <property type="match status" value="1"/>
</dbReference>
<dbReference type="InterPro" id="IPR051933">
    <property type="entry name" value="Resuscitation_pf_RpfB"/>
</dbReference>
<dbReference type="Pfam" id="PF07501">
    <property type="entry name" value="G5"/>
    <property type="match status" value="1"/>
</dbReference>
<dbReference type="GO" id="GO:0009254">
    <property type="term" value="P:peptidoglycan turnover"/>
    <property type="evidence" value="ECO:0007669"/>
    <property type="project" value="InterPro"/>
</dbReference>
<dbReference type="Proteomes" id="UP000019681">
    <property type="component" value="Unassembled WGS sequence"/>
</dbReference>
<dbReference type="Pfam" id="PF06725">
    <property type="entry name" value="3D"/>
    <property type="match status" value="1"/>
</dbReference>
<dbReference type="CDD" id="cd22786">
    <property type="entry name" value="DPBB_YuiC-like"/>
    <property type="match status" value="1"/>
</dbReference>
<feature type="non-terminal residue" evidence="4">
    <location>
        <position position="1"/>
    </location>
</feature>
<keyword evidence="5" id="KW-1185">Reference proteome</keyword>
<keyword evidence="2" id="KW-0472">Membrane</keyword>
<dbReference type="PANTHER" id="PTHR39160:SF4">
    <property type="entry name" value="RESUSCITATION-PROMOTING FACTOR RPFB"/>
    <property type="match status" value="1"/>
</dbReference>
<evidence type="ECO:0000313" key="4">
    <source>
        <dbReference type="EMBL" id="EYE87281.1"/>
    </source>
</evidence>
<proteinExistence type="predicted"/>
<dbReference type="SMART" id="SM01208">
    <property type="entry name" value="G5"/>
    <property type="match status" value="1"/>
</dbReference>
<comment type="caution">
    <text evidence="4">The sequence shown here is derived from an EMBL/GenBank/DDBJ whole genome shotgun (WGS) entry which is preliminary data.</text>
</comment>
<dbReference type="Gene3D" id="2.40.40.10">
    <property type="entry name" value="RlpA-like domain"/>
    <property type="match status" value="1"/>
</dbReference>
<sequence length="339" mass="38131">DYYNYLQYIPKKSHIRYVFAITVLIFAVLTLSFYQLRRKTITIIDYGRKTKIITYKNTVKDVLESNNISLNAKDKVEPSLTSKIADDGTITIKRAVNVKVIVDGKQINIESSEGDVASMLKSEGIEIREHDKIKPGLDTKLSSNMEIEITKVDIKTIDQKVEVNFKEIIKKDKKLSNTKTKVLQEGKKGEKLITIQVIYENGQEVARKVIKEILLKKPADRLVLQGSYPHMPVSRGGRVLPFKKVINARATAYWAVRGVGKTYTASGRLAVRNEDGYSTIAVDPKVIPYGTKLFVEGYGFAIAADTGTAIKGNKIDVFFNTFKEACNWAVKNVKVYILN</sequence>
<keyword evidence="1" id="KW-0732">Signal</keyword>
<dbReference type="InterPro" id="IPR010611">
    <property type="entry name" value="3D_dom"/>
</dbReference>
<organism evidence="4 5">
    <name type="scientific">Fervidicella metallireducens AeB</name>
    <dbReference type="NCBI Taxonomy" id="1403537"/>
    <lineage>
        <taxon>Bacteria</taxon>
        <taxon>Bacillati</taxon>
        <taxon>Bacillota</taxon>
        <taxon>Clostridia</taxon>
        <taxon>Eubacteriales</taxon>
        <taxon>Clostridiaceae</taxon>
        <taxon>Fervidicella</taxon>
    </lineage>
</organism>
<dbReference type="InterPro" id="IPR036908">
    <property type="entry name" value="RlpA-like_sf"/>
</dbReference>
<dbReference type="PROSITE" id="PS51109">
    <property type="entry name" value="G5"/>
    <property type="match status" value="1"/>
</dbReference>
<protein>
    <recommendedName>
        <fullName evidence="3">G5 domain-containing protein</fullName>
    </recommendedName>
</protein>
<dbReference type="InterPro" id="IPR007137">
    <property type="entry name" value="DUF348"/>
</dbReference>
<dbReference type="OrthoDB" id="9798935at2"/>
<dbReference type="AlphaFoldDB" id="A0A017RRQ3"/>
<dbReference type="Pfam" id="PF03990">
    <property type="entry name" value="DUF348"/>
    <property type="match status" value="2"/>
</dbReference>
<feature type="transmembrane region" description="Helical" evidence="2">
    <location>
        <begin position="15"/>
        <end position="34"/>
    </location>
</feature>
<dbReference type="EMBL" id="AZQP01000075">
    <property type="protein sequence ID" value="EYE87281.1"/>
    <property type="molecule type" value="Genomic_DNA"/>
</dbReference>
<accession>A0A017RRQ3</accession>
<dbReference type="Gene3D" id="2.20.230.10">
    <property type="entry name" value="Resuscitation-promoting factor rpfb"/>
    <property type="match status" value="1"/>
</dbReference>
<dbReference type="RefSeq" id="WP_051515177.1">
    <property type="nucleotide sequence ID" value="NZ_AZQP01000075.1"/>
</dbReference>
<dbReference type="InterPro" id="IPR011098">
    <property type="entry name" value="G5_dom"/>
</dbReference>
<evidence type="ECO:0000259" key="3">
    <source>
        <dbReference type="PROSITE" id="PS51109"/>
    </source>
</evidence>
<dbReference type="GO" id="GO:0004553">
    <property type="term" value="F:hydrolase activity, hydrolyzing O-glycosyl compounds"/>
    <property type="evidence" value="ECO:0007669"/>
    <property type="project" value="InterPro"/>
</dbReference>
<dbReference type="SUPFAM" id="SSF50685">
    <property type="entry name" value="Barwin-like endoglucanases"/>
    <property type="match status" value="1"/>
</dbReference>
<evidence type="ECO:0000313" key="5">
    <source>
        <dbReference type="Proteomes" id="UP000019681"/>
    </source>
</evidence>
<keyword evidence="2" id="KW-1133">Transmembrane helix</keyword>
<keyword evidence="2" id="KW-0812">Transmembrane</keyword>
<evidence type="ECO:0000256" key="1">
    <source>
        <dbReference type="ARBA" id="ARBA00022729"/>
    </source>
</evidence>
<name>A0A017RRQ3_9CLOT</name>
<dbReference type="GO" id="GO:0019867">
    <property type="term" value="C:outer membrane"/>
    <property type="evidence" value="ECO:0007669"/>
    <property type="project" value="InterPro"/>
</dbReference>
<gene>
    <name evidence="4" type="ORF">Q428_14165</name>
</gene>